<keyword evidence="2" id="KW-0520">NAD</keyword>
<organism evidence="3 4">
    <name type="scientific">Lithospermum erythrorhizon</name>
    <name type="common">Purple gromwell</name>
    <name type="synonym">Lithospermum officinale var. erythrorhizon</name>
    <dbReference type="NCBI Taxonomy" id="34254"/>
    <lineage>
        <taxon>Eukaryota</taxon>
        <taxon>Viridiplantae</taxon>
        <taxon>Streptophyta</taxon>
        <taxon>Embryophyta</taxon>
        <taxon>Tracheophyta</taxon>
        <taxon>Spermatophyta</taxon>
        <taxon>Magnoliopsida</taxon>
        <taxon>eudicotyledons</taxon>
        <taxon>Gunneridae</taxon>
        <taxon>Pentapetalae</taxon>
        <taxon>asterids</taxon>
        <taxon>lamiids</taxon>
        <taxon>Boraginales</taxon>
        <taxon>Boraginaceae</taxon>
        <taxon>Boraginoideae</taxon>
        <taxon>Lithospermeae</taxon>
        <taxon>Lithospermum</taxon>
    </lineage>
</organism>
<dbReference type="SUPFAM" id="SSF51735">
    <property type="entry name" value="NAD(P)-binding Rossmann-fold domains"/>
    <property type="match status" value="1"/>
</dbReference>
<dbReference type="InterPro" id="IPR036291">
    <property type="entry name" value="NAD(P)-bd_dom_sf"/>
</dbReference>
<name>A0AAV3RNS2_LITER</name>
<protein>
    <submittedName>
        <fullName evidence="3">Uncharacterized protein</fullName>
    </submittedName>
</protein>
<sequence>MQPFTPYSCDNRETISEENLNESLNDGLNMCYFHCDVTREDDVSLAVAFVVTKFGTLDIMVNNAGIAGTPCPDIHEFELSTFEKVFDINVKGVFLGMKHLLES</sequence>
<dbReference type="AlphaFoldDB" id="A0AAV3RNS2"/>
<dbReference type="InterPro" id="IPR002347">
    <property type="entry name" value="SDR_fam"/>
</dbReference>
<accession>A0AAV3RNS2</accession>
<evidence type="ECO:0000256" key="1">
    <source>
        <dbReference type="ARBA" id="ARBA00006484"/>
    </source>
</evidence>
<dbReference type="GO" id="GO:0010301">
    <property type="term" value="F:xanthoxin dehydrogenase (NAD+) activity"/>
    <property type="evidence" value="ECO:0007669"/>
    <property type="project" value="TreeGrafter"/>
</dbReference>
<dbReference type="GO" id="GO:0009688">
    <property type="term" value="P:abscisic acid biosynthetic process"/>
    <property type="evidence" value="ECO:0007669"/>
    <property type="project" value="TreeGrafter"/>
</dbReference>
<proteinExistence type="inferred from homology"/>
<dbReference type="Pfam" id="PF00106">
    <property type="entry name" value="adh_short"/>
    <property type="match status" value="1"/>
</dbReference>
<dbReference type="EMBL" id="BAABME010011148">
    <property type="protein sequence ID" value="GAA0183313.1"/>
    <property type="molecule type" value="Genomic_DNA"/>
</dbReference>
<dbReference type="GO" id="GO:0005829">
    <property type="term" value="C:cytosol"/>
    <property type="evidence" value="ECO:0007669"/>
    <property type="project" value="TreeGrafter"/>
</dbReference>
<keyword evidence="4" id="KW-1185">Reference proteome</keyword>
<dbReference type="Gene3D" id="3.40.50.720">
    <property type="entry name" value="NAD(P)-binding Rossmann-like Domain"/>
    <property type="match status" value="1"/>
</dbReference>
<dbReference type="Proteomes" id="UP001454036">
    <property type="component" value="Unassembled WGS sequence"/>
</dbReference>
<evidence type="ECO:0000256" key="2">
    <source>
        <dbReference type="ARBA" id="ARBA00023027"/>
    </source>
</evidence>
<dbReference type="PANTHER" id="PTHR42820">
    <property type="entry name" value="SHORT-CHAIN DEHYDROGENASE REDUCTASE"/>
    <property type="match status" value="1"/>
</dbReference>
<reference evidence="3 4" key="1">
    <citation type="submission" date="2024-01" db="EMBL/GenBank/DDBJ databases">
        <title>The complete chloroplast genome sequence of Lithospermum erythrorhizon: insights into the phylogenetic relationship among Boraginaceae species and the maternal lineages of purple gromwells.</title>
        <authorList>
            <person name="Okada T."/>
            <person name="Watanabe K."/>
        </authorList>
    </citation>
    <scope>NUCLEOTIDE SEQUENCE [LARGE SCALE GENOMIC DNA]</scope>
</reference>
<evidence type="ECO:0000313" key="3">
    <source>
        <dbReference type="EMBL" id="GAA0183313.1"/>
    </source>
</evidence>
<gene>
    <name evidence="3" type="ORF">LIER_30745</name>
</gene>
<dbReference type="PANTHER" id="PTHR42820:SF1">
    <property type="entry name" value="SHORT-CHAIN DEHYDROGENASE_REDUCTASE FAMILY PROTEIN"/>
    <property type="match status" value="1"/>
</dbReference>
<comment type="caution">
    <text evidence="3">The sequence shown here is derived from an EMBL/GenBank/DDBJ whole genome shotgun (WGS) entry which is preliminary data.</text>
</comment>
<evidence type="ECO:0000313" key="4">
    <source>
        <dbReference type="Proteomes" id="UP001454036"/>
    </source>
</evidence>
<comment type="similarity">
    <text evidence="1">Belongs to the short-chain dehydrogenases/reductases (SDR) family.</text>
</comment>